<comment type="caution">
    <text evidence="2">The sequence shown here is derived from an EMBL/GenBank/DDBJ whole genome shotgun (WGS) entry which is preliminary data.</text>
</comment>
<reference evidence="3" key="1">
    <citation type="submission" date="2017-01" db="EMBL/GenBank/DDBJ databases">
        <title>Comparative genomics of anhydrobiosis in the tardigrade Hypsibius dujardini.</title>
        <authorList>
            <person name="Yoshida Y."/>
            <person name="Koutsovoulos G."/>
            <person name="Laetsch D."/>
            <person name="Stevens L."/>
            <person name="Kumar S."/>
            <person name="Horikawa D."/>
            <person name="Ishino K."/>
            <person name="Komine S."/>
            <person name="Tomita M."/>
            <person name="Blaxter M."/>
            <person name="Arakawa K."/>
        </authorList>
    </citation>
    <scope>NUCLEOTIDE SEQUENCE [LARGE SCALE GENOMIC DNA]</scope>
    <source>
        <strain evidence="3">Z151</strain>
    </source>
</reference>
<proteinExistence type="predicted"/>
<evidence type="ECO:0000256" key="1">
    <source>
        <dbReference type="SAM" id="MobiDB-lite"/>
    </source>
</evidence>
<dbReference type="AlphaFoldDB" id="A0A9X6RL92"/>
<dbReference type="EMBL" id="MTYJ01000252">
    <property type="protein sequence ID" value="OWA52113.1"/>
    <property type="molecule type" value="Genomic_DNA"/>
</dbReference>
<dbReference type="Proteomes" id="UP000192578">
    <property type="component" value="Unassembled WGS sequence"/>
</dbReference>
<feature type="region of interest" description="Disordered" evidence="1">
    <location>
        <begin position="51"/>
        <end position="105"/>
    </location>
</feature>
<accession>A0A9X6RL92</accession>
<gene>
    <name evidence="2" type="ORF">BV898_16575</name>
</gene>
<sequence>MLLGERRFANYVGILPRHWSLRESPEFTVTRRYDISVGSRLDWGYVSSDEDDNGFSRASQKRTVSHLSTSVRDPPKRMATLKRTPVQMTSGRKRSMSPIEVSPNPKKQCAFLSPVKETDRMLLSDVSNEEESRVLVDYPCGQMESSLMDLVSRDAAGDGSDIELGTSVGRGHQIIVDHDDWDEQFEEEEPFQPSRNMTEQSVLVIEPYADLPPACYDLEEAALSSNFNLSDIAAELEMHPVLGRDAD</sequence>
<name>A0A9X6RL92_HYPEX</name>
<keyword evidence="3" id="KW-1185">Reference proteome</keyword>
<evidence type="ECO:0000313" key="2">
    <source>
        <dbReference type="EMBL" id="OWA52113.1"/>
    </source>
</evidence>
<organism evidence="2 3">
    <name type="scientific">Hypsibius exemplaris</name>
    <name type="common">Freshwater tardigrade</name>
    <dbReference type="NCBI Taxonomy" id="2072580"/>
    <lineage>
        <taxon>Eukaryota</taxon>
        <taxon>Metazoa</taxon>
        <taxon>Ecdysozoa</taxon>
        <taxon>Tardigrada</taxon>
        <taxon>Eutardigrada</taxon>
        <taxon>Parachela</taxon>
        <taxon>Hypsibioidea</taxon>
        <taxon>Hypsibiidae</taxon>
        <taxon>Hypsibius</taxon>
    </lineage>
</organism>
<protein>
    <submittedName>
        <fullName evidence="2">Uncharacterized protein</fullName>
    </submittedName>
</protein>
<evidence type="ECO:0000313" key="3">
    <source>
        <dbReference type="Proteomes" id="UP000192578"/>
    </source>
</evidence>